<evidence type="ECO:0000313" key="2">
    <source>
        <dbReference type="EMBL" id="SFW66840.1"/>
    </source>
</evidence>
<organism evidence="2 3">
    <name type="scientific">Desulfovibrio desulfuricans</name>
    <dbReference type="NCBI Taxonomy" id="876"/>
    <lineage>
        <taxon>Bacteria</taxon>
        <taxon>Pseudomonadati</taxon>
        <taxon>Thermodesulfobacteriota</taxon>
        <taxon>Desulfovibrionia</taxon>
        <taxon>Desulfovibrionales</taxon>
        <taxon>Desulfovibrionaceae</taxon>
        <taxon>Desulfovibrio</taxon>
    </lineage>
</organism>
<dbReference type="InterPro" id="IPR055259">
    <property type="entry name" value="YkvP/CgeB_Glyco_trans-like"/>
</dbReference>
<dbReference type="GO" id="GO:0016740">
    <property type="term" value="F:transferase activity"/>
    <property type="evidence" value="ECO:0007669"/>
    <property type="project" value="UniProtKB-KW"/>
</dbReference>
<keyword evidence="2" id="KW-0808">Transferase</keyword>
<comment type="caution">
    <text evidence="2">The sequence shown here is derived from an EMBL/GenBank/DDBJ whole genome shotgun (WGS) entry which is preliminary data.</text>
</comment>
<evidence type="ECO:0000313" key="3">
    <source>
        <dbReference type="Proteomes" id="UP000182680"/>
    </source>
</evidence>
<reference evidence="3" key="1">
    <citation type="submission" date="2016-11" db="EMBL/GenBank/DDBJ databases">
        <authorList>
            <person name="Jaros S."/>
            <person name="Januszkiewicz K."/>
            <person name="Wedrychowicz H."/>
        </authorList>
    </citation>
    <scope>NUCLEOTIDE SEQUENCE [LARGE SCALE GENOMIC DNA]</scope>
    <source>
        <strain evidence="3">DSM 7057</strain>
    </source>
</reference>
<dbReference type="Pfam" id="PF13524">
    <property type="entry name" value="Glyco_trans_1_2"/>
    <property type="match status" value="1"/>
</dbReference>
<gene>
    <name evidence="2" type="ORF">SAMN02910291_02403</name>
</gene>
<proteinExistence type="predicted"/>
<dbReference type="RefSeq" id="WP_072312346.1">
    <property type="nucleotide sequence ID" value="NZ_FPIW01000059.1"/>
</dbReference>
<dbReference type="Gene3D" id="3.40.50.150">
    <property type="entry name" value="Vaccinia Virus protein VP39"/>
    <property type="match status" value="1"/>
</dbReference>
<dbReference type="Proteomes" id="UP000182680">
    <property type="component" value="Unassembled WGS sequence"/>
</dbReference>
<dbReference type="AlphaFoldDB" id="A0AA94HUH6"/>
<sequence>MKLLYLSIKQTTALAQGRLISEMEELIAQYFPGSVLYGPGYPGYHTADVPEILETYGGENNFDAIFCALPERELAGDPLGLQLSLKYVLPSHLWHFPLNLHKTKLPKILACGDFWHLSPQDWNRVLLSNNFCLYISAFLSPFITPEAMRYYFPPTVQEKVIFMPIGSYASENIYIPGLPKQHDILLAGANVPEFYPVRSQMAQAFQQSGLSLCVPHHPGYSLLKTVSPPSSYVQDLAQSRISAFCSSQFHFMPLKLFEAMASCTVALCDNICGVEHLGMEPDKHFILADSSNCVEKAQHWLEHPDLYKETTEAAYALFRSRHTVSIRMRELAEQIPPILNGGHAHGWIDLSPNFQLVRALSRSAPPRNDQKSRIIKKDWWDMATAIQKETWHYWYQLFPLQYPDAITLETVRLPNYWSLRTAALGHLEAFKAQLLLNIIQQNNLHSFLEVGTGMGYYSILWADYLRRNNKRGIVFAEDSLPGRGLTKVMSPQYLQMDVTRDLLWAGIPAARDIHFLLRRDGWHSPLARKKLDLLFFNTSPNLQKDFEKLSSSVGPQSILAVNSYGSAYPKIMDAVEYMAKALNKDILQIDFGPYDSGLALLLSSPAMDTIIKA</sequence>
<dbReference type="Gene3D" id="3.40.50.2000">
    <property type="entry name" value="Glycogen Phosphorylase B"/>
    <property type="match status" value="1"/>
</dbReference>
<dbReference type="EMBL" id="FPIW01000059">
    <property type="protein sequence ID" value="SFW66840.1"/>
    <property type="molecule type" value="Genomic_DNA"/>
</dbReference>
<name>A0AA94HUH6_DESDE</name>
<feature type="domain" description="Spore protein YkvP/CgeB glycosyl transferase-like" evidence="1">
    <location>
        <begin position="228"/>
        <end position="332"/>
    </location>
</feature>
<dbReference type="SUPFAM" id="SSF53335">
    <property type="entry name" value="S-adenosyl-L-methionine-dependent methyltransferases"/>
    <property type="match status" value="1"/>
</dbReference>
<dbReference type="InterPro" id="IPR029063">
    <property type="entry name" value="SAM-dependent_MTases_sf"/>
</dbReference>
<protein>
    <submittedName>
        <fullName evidence="2">Glycosyl transferases group 1</fullName>
    </submittedName>
</protein>
<accession>A0AA94HUH6</accession>
<evidence type="ECO:0000259" key="1">
    <source>
        <dbReference type="Pfam" id="PF13524"/>
    </source>
</evidence>